<keyword evidence="5 14" id="KW-0808">Transferase</keyword>
<gene>
    <name evidence="14" type="primary">tcrY_2</name>
    <name evidence="14" type="ORF">GALL_85510</name>
</gene>
<dbReference type="InterPro" id="IPR036097">
    <property type="entry name" value="HisK_dim/P_sf"/>
</dbReference>
<dbReference type="AlphaFoldDB" id="A0A1J5TB10"/>
<dbReference type="InterPro" id="IPR003661">
    <property type="entry name" value="HisK_dim/P_dom"/>
</dbReference>
<dbReference type="SMART" id="SM00387">
    <property type="entry name" value="HATPase_c"/>
    <property type="match status" value="1"/>
</dbReference>
<evidence type="ECO:0000259" key="12">
    <source>
        <dbReference type="PROSITE" id="PS50109"/>
    </source>
</evidence>
<dbReference type="Gene3D" id="3.30.565.10">
    <property type="entry name" value="Histidine kinase-like ATPase, C-terminal domain"/>
    <property type="match status" value="1"/>
</dbReference>
<dbReference type="SUPFAM" id="SSF158472">
    <property type="entry name" value="HAMP domain-like"/>
    <property type="match status" value="1"/>
</dbReference>
<dbReference type="SUPFAM" id="SSF47384">
    <property type="entry name" value="Homodimeric domain of signal transducing histidine kinase"/>
    <property type="match status" value="1"/>
</dbReference>
<comment type="caution">
    <text evidence="14">The sequence shown here is derived from an EMBL/GenBank/DDBJ whole genome shotgun (WGS) entry which is preliminary data.</text>
</comment>
<dbReference type="PANTHER" id="PTHR45436">
    <property type="entry name" value="SENSOR HISTIDINE KINASE YKOH"/>
    <property type="match status" value="1"/>
</dbReference>
<proteinExistence type="predicted"/>
<dbReference type="PANTHER" id="PTHR45436:SF8">
    <property type="entry name" value="HISTIDINE KINASE"/>
    <property type="match status" value="1"/>
</dbReference>
<dbReference type="EMBL" id="MLJW01000027">
    <property type="protein sequence ID" value="OIR09318.1"/>
    <property type="molecule type" value="Genomic_DNA"/>
</dbReference>
<dbReference type="InterPro" id="IPR004358">
    <property type="entry name" value="Sig_transdc_His_kin-like_C"/>
</dbReference>
<evidence type="ECO:0000256" key="10">
    <source>
        <dbReference type="ARBA" id="ARBA00023136"/>
    </source>
</evidence>
<protein>
    <recommendedName>
        <fullName evidence="3">histidine kinase</fullName>
        <ecNumber evidence="3">2.7.13.3</ecNumber>
    </recommendedName>
</protein>
<dbReference type="Pfam" id="PF00512">
    <property type="entry name" value="HisKA"/>
    <property type="match status" value="1"/>
</dbReference>
<evidence type="ECO:0000256" key="6">
    <source>
        <dbReference type="ARBA" id="ARBA00022692"/>
    </source>
</evidence>
<dbReference type="Gene3D" id="6.10.340.10">
    <property type="match status" value="1"/>
</dbReference>
<evidence type="ECO:0000313" key="14">
    <source>
        <dbReference type="EMBL" id="OIR09318.1"/>
    </source>
</evidence>
<dbReference type="SMART" id="SM00304">
    <property type="entry name" value="HAMP"/>
    <property type="match status" value="1"/>
</dbReference>
<reference evidence="14" key="1">
    <citation type="submission" date="2016-10" db="EMBL/GenBank/DDBJ databases">
        <title>Sequence of Gallionella enrichment culture.</title>
        <authorList>
            <person name="Poehlein A."/>
            <person name="Muehling M."/>
            <person name="Daniel R."/>
        </authorList>
    </citation>
    <scope>NUCLEOTIDE SEQUENCE</scope>
</reference>
<comment type="subcellular location">
    <subcellularLocation>
        <location evidence="2">Membrane</location>
    </subcellularLocation>
</comment>
<dbReference type="InterPro" id="IPR036890">
    <property type="entry name" value="HATPase_C_sf"/>
</dbReference>
<evidence type="ECO:0000256" key="1">
    <source>
        <dbReference type="ARBA" id="ARBA00000085"/>
    </source>
</evidence>
<dbReference type="CDD" id="cd00082">
    <property type="entry name" value="HisKA"/>
    <property type="match status" value="1"/>
</dbReference>
<dbReference type="InterPro" id="IPR003594">
    <property type="entry name" value="HATPase_dom"/>
</dbReference>
<dbReference type="SMART" id="SM00388">
    <property type="entry name" value="HisKA"/>
    <property type="match status" value="1"/>
</dbReference>
<keyword evidence="7 14" id="KW-0418">Kinase</keyword>
<dbReference type="CDD" id="cd00075">
    <property type="entry name" value="HATPase"/>
    <property type="match status" value="1"/>
</dbReference>
<evidence type="ECO:0000256" key="3">
    <source>
        <dbReference type="ARBA" id="ARBA00012438"/>
    </source>
</evidence>
<dbReference type="CDD" id="cd06225">
    <property type="entry name" value="HAMP"/>
    <property type="match status" value="1"/>
</dbReference>
<dbReference type="InterPro" id="IPR050428">
    <property type="entry name" value="TCS_sensor_his_kinase"/>
</dbReference>
<evidence type="ECO:0000259" key="13">
    <source>
        <dbReference type="PROSITE" id="PS50885"/>
    </source>
</evidence>
<accession>A0A1J5TB10</accession>
<dbReference type="EC" id="2.7.13.3" evidence="3"/>
<keyword evidence="9" id="KW-0902">Two-component regulatory system</keyword>
<dbReference type="PROSITE" id="PS50885">
    <property type="entry name" value="HAMP"/>
    <property type="match status" value="1"/>
</dbReference>
<dbReference type="Pfam" id="PF02518">
    <property type="entry name" value="HATPase_c"/>
    <property type="match status" value="1"/>
</dbReference>
<evidence type="ECO:0000256" key="8">
    <source>
        <dbReference type="ARBA" id="ARBA00022989"/>
    </source>
</evidence>
<dbReference type="SUPFAM" id="SSF55874">
    <property type="entry name" value="ATPase domain of HSP90 chaperone/DNA topoisomerase II/histidine kinase"/>
    <property type="match status" value="1"/>
</dbReference>
<keyword evidence="10 11" id="KW-0472">Membrane</keyword>
<sequence>MIDRVPRSLAVRLGVLYALVFALVGAVVFGLLYWSLANALDRRERAAVESWANEYAALYQQGGPAALRASLAAADTSPAVNSLFIRVLGTGGDTLFARVPPDWIETQVKNIPVPGAPNNLQVRQYVRFVRIPRDAQQDFTVATRPLYDGRVLQVARSTDNRTVLLAPLRKSFLTTGAIALGLAAVTGMLLAWRVTRPLRQVNETARRIVATGDLLARVPEPSRGGELADLVRQFNTILTKNAALITAQRETLDNLAHDLRTPLTRLRGTAELALSNGGDPSASREALADCVEESERVLRLLETLLDVSAAETGTLPLKRTQVDLTHLVADVADLYREVAEEKGISVEIDCPTPVEVEADSMRLGQAVANLVDNALKYTPDKGRVRIAARSAETYCEVEVSDSGPGVPVQERSKIWRRLYRGDASRSQRGLGLGLSLVKAVAEAHGGSVAVGDADPSGARFILRLPRRAPA</sequence>
<dbReference type="FunFam" id="3.30.565.10:FF:000006">
    <property type="entry name" value="Sensor histidine kinase WalK"/>
    <property type="match status" value="1"/>
</dbReference>
<dbReference type="GO" id="GO:0000155">
    <property type="term" value="F:phosphorelay sensor kinase activity"/>
    <property type="evidence" value="ECO:0007669"/>
    <property type="project" value="InterPro"/>
</dbReference>
<keyword evidence="4" id="KW-0597">Phosphoprotein</keyword>
<keyword evidence="6 11" id="KW-0812">Transmembrane</keyword>
<dbReference type="InterPro" id="IPR005467">
    <property type="entry name" value="His_kinase_dom"/>
</dbReference>
<evidence type="ECO:0000256" key="4">
    <source>
        <dbReference type="ARBA" id="ARBA00022553"/>
    </source>
</evidence>
<dbReference type="PRINTS" id="PR00344">
    <property type="entry name" value="BCTRLSENSOR"/>
</dbReference>
<feature type="transmembrane region" description="Helical" evidence="11">
    <location>
        <begin position="171"/>
        <end position="192"/>
    </location>
</feature>
<evidence type="ECO:0000256" key="5">
    <source>
        <dbReference type="ARBA" id="ARBA00022679"/>
    </source>
</evidence>
<feature type="domain" description="Histidine kinase" evidence="12">
    <location>
        <begin position="254"/>
        <end position="468"/>
    </location>
</feature>
<dbReference type="GO" id="GO:0005886">
    <property type="term" value="C:plasma membrane"/>
    <property type="evidence" value="ECO:0007669"/>
    <property type="project" value="TreeGrafter"/>
</dbReference>
<dbReference type="Gene3D" id="1.10.287.130">
    <property type="match status" value="1"/>
</dbReference>
<feature type="transmembrane region" description="Helical" evidence="11">
    <location>
        <begin position="15"/>
        <end position="36"/>
    </location>
</feature>
<dbReference type="InterPro" id="IPR003660">
    <property type="entry name" value="HAMP_dom"/>
</dbReference>
<keyword evidence="8 11" id="KW-1133">Transmembrane helix</keyword>
<name>A0A1J5TB10_9ZZZZ</name>
<evidence type="ECO:0000256" key="7">
    <source>
        <dbReference type="ARBA" id="ARBA00022777"/>
    </source>
</evidence>
<comment type="catalytic activity">
    <reaction evidence="1">
        <text>ATP + protein L-histidine = ADP + protein N-phospho-L-histidine.</text>
        <dbReference type="EC" id="2.7.13.3"/>
    </reaction>
</comment>
<evidence type="ECO:0000256" key="2">
    <source>
        <dbReference type="ARBA" id="ARBA00004370"/>
    </source>
</evidence>
<organism evidence="14">
    <name type="scientific">mine drainage metagenome</name>
    <dbReference type="NCBI Taxonomy" id="410659"/>
    <lineage>
        <taxon>unclassified sequences</taxon>
        <taxon>metagenomes</taxon>
        <taxon>ecological metagenomes</taxon>
    </lineage>
</organism>
<feature type="domain" description="HAMP" evidence="13">
    <location>
        <begin position="192"/>
        <end position="246"/>
    </location>
</feature>
<evidence type="ECO:0000256" key="9">
    <source>
        <dbReference type="ARBA" id="ARBA00023012"/>
    </source>
</evidence>
<evidence type="ECO:0000256" key="11">
    <source>
        <dbReference type="SAM" id="Phobius"/>
    </source>
</evidence>
<dbReference type="PROSITE" id="PS50109">
    <property type="entry name" value="HIS_KIN"/>
    <property type="match status" value="1"/>
</dbReference>
<dbReference type="Pfam" id="PF00672">
    <property type="entry name" value="HAMP"/>
    <property type="match status" value="1"/>
</dbReference>